<protein>
    <submittedName>
        <fullName evidence="3">Alpha/beta hydrolase fold</fullName>
    </submittedName>
</protein>
<feature type="domain" description="Alpha/beta hydrolase fold-3" evidence="2">
    <location>
        <begin position="29"/>
        <end position="124"/>
    </location>
</feature>
<dbReference type="EMBL" id="JXTB01000058">
    <property type="protein sequence ID" value="PON69137.1"/>
    <property type="molecule type" value="Genomic_DNA"/>
</dbReference>
<dbReference type="InterPro" id="IPR029058">
    <property type="entry name" value="AB_hydrolase_fold"/>
</dbReference>
<keyword evidence="4" id="KW-1185">Reference proteome</keyword>
<dbReference type="InterPro" id="IPR050466">
    <property type="entry name" value="Carboxylest/Gibb_receptor"/>
</dbReference>
<dbReference type="OrthoDB" id="408631at2759"/>
<dbReference type="SUPFAM" id="SSF53474">
    <property type="entry name" value="alpha/beta-Hydrolases"/>
    <property type="match status" value="1"/>
</dbReference>
<keyword evidence="3" id="KW-0378">Hydrolase</keyword>
<evidence type="ECO:0000256" key="1">
    <source>
        <dbReference type="ARBA" id="ARBA00010515"/>
    </source>
</evidence>
<proteinExistence type="inferred from homology"/>
<dbReference type="Proteomes" id="UP000237105">
    <property type="component" value="Unassembled WGS sequence"/>
</dbReference>
<dbReference type="PANTHER" id="PTHR23024">
    <property type="entry name" value="ARYLACETAMIDE DEACETYLASE"/>
    <property type="match status" value="1"/>
</dbReference>
<name>A0A2P5D752_PARAD</name>
<evidence type="ECO:0000259" key="2">
    <source>
        <dbReference type="Pfam" id="PF07859"/>
    </source>
</evidence>
<comment type="similarity">
    <text evidence="1">Belongs to the 'GDXG' lipolytic enzyme family.</text>
</comment>
<comment type="caution">
    <text evidence="3">The sequence shown here is derived from an EMBL/GenBank/DDBJ whole genome shotgun (WGS) entry which is preliminary data.</text>
</comment>
<organism evidence="3 4">
    <name type="scientific">Parasponia andersonii</name>
    <name type="common">Sponia andersonii</name>
    <dbReference type="NCBI Taxonomy" id="3476"/>
    <lineage>
        <taxon>Eukaryota</taxon>
        <taxon>Viridiplantae</taxon>
        <taxon>Streptophyta</taxon>
        <taxon>Embryophyta</taxon>
        <taxon>Tracheophyta</taxon>
        <taxon>Spermatophyta</taxon>
        <taxon>Magnoliopsida</taxon>
        <taxon>eudicotyledons</taxon>
        <taxon>Gunneridae</taxon>
        <taxon>Pentapetalae</taxon>
        <taxon>rosids</taxon>
        <taxon>fabids</taxon>
        <taxon>Rosales</taxon>
        <taxon>Cannabaceae</taxon>
        <taxon>Parasponia</taxon>
    </lineage>
</organism>
<dbReference type="AlphaFoldDB" id="A0A2P5D752"/>
<dbReference type="GO" id="GO:0016787">
    <property type="term" value="F:hydrolase activity"/>
    <property type="evidence" value="ECO:0007669"/>
    <property type="project" value="UniProtKB-KW"/>
</dbReference>
<sequence>MASPSSPNEPGLFIYGKRRQSRLGLPRSGFCIQSPFSPHYHTYVAVVTAEANVVTLSVHYRRPPEHPLPIAHKDAWEVVQWATTYSKGDGPEAWLNDRIDFGRAFVTGDSAKGNIAHNMVLRAGVYGLVWTPNLVKLKCDKALVFVAEKDLMRDRGLAYYEALKKSGWVGELKMVKIEREDYIFHLLNPTCENVVALIKGISNPTLN</sequence>
<gene>
    <name evidence="3" type="ORF">PanWU01x14_091620</name>
</gene>
<reference evidence="4" key="1">
    <citation type="submission" date="2016-06" db="EMBL/GenBank/DDBJ databases">
        <title>Parallel loss of symbiosis genes in relatives of nitrogen-fixing non-legume Parasponia.</title>
        <authorList>
            <person name="Van Velzen R."/>
            <person name="Holmer R."/>
            <person name="Bu F."/>
            <person name="Rutten L."/>
            <person name="Van Zeijl A."/>
            <person name="Liu W."/>
            <person name="Santuari L."/>
            <person name="Cao Q."/>
            <person name="Sharma T."/>
            <person name="Shen D."/>
            <person name="Roswanjaya Y."/>
            <person name="Wardhani T."/>
            <person name="Kalhor M.S."/>
            <person name="Jansen J."/>
            <person name="Van den Hoogen J."/>
            <person name="Gungor B."/>
            <person name="Hartog M."/>
            <person name="Hontelez J."/>
            <person name="Verver J."/>
            <person name="Yang W.-C."/>
            <person name="Schijlen E."/>
            <person name="Repin R."/>
            <person name="Schilthuizen M."/>
            <person name="Schranz E."/>
            <person name="Heidstra R."/>
            <person name="Miyata K."/>
            <person name="Fedorova E."/>
            <person name="Kohlen W."/>
            <person name="Bisseling T."/>
            <person name="Smit S."/>
            <person name="Geurts R."/>
        </authorList>
    </citation>
    <scope>NUCLEOTIDE SEQUENCE [LARGE SCALE GENOMIC DNA]</scope>
    <source>
        <strain evidence="4">cv. WU1-14</strain>
    </source>
</reference>
<dbReference type="InterPro" id="IPR013094">
    <property type="entry name" value="AB_hydrolase_3"/>
</dbReference>
<dbReference type="Gene3D" id="3.40.50.1820">
    <property type="entry name" value="alpha/beta hydrolase"/>
    <property type="match status" value="1"/>
</dbReference>
<evidence type="ECO:0000313" key="4">
    <source>
        <dbReference type="Proteomes" id="UP000237105"/>
    </source>
</evidence>
<dbReference type="Pfam" id="PF07859">
    <property type="entry name" value="Abhydrolase_3"/>
    <property type="match status" value="1"/>
</dbReference>
<dbReference type="PANTHER" id="PTHR23024:SF429">
    <property type="entry name" value="ALPHA_BETA HYDROLASE FOLD PROTEIN"/>
    <property type="match status" value="1"/>
</dbReference>
<accession>A0A2P5D752</accession>
<evidence type="ECO:0000313" key="3">
    <source>
        <dbReference type="EMBL" id="PON69137.1"/>
    </source>
</evidence>
<dbReference type="STRING" id="3476.A0A2P5D752"/>